<feature type="transmembrane region" description="Helical" evidence="1">
    <location>
        <begin position="83"/>
        <end position="111"/>
    </location>
</feature>
<reference evidence="2" key="1">
    <citation type="submission" date="2020-05" db="EMBL/GenBank/DDBJ databases">
        <authorList>
            <person name="Chiriac C."/>
            <person name="Salcher M."/>
            <person name="Ghai R."/>
            <person name="Kavagutti S V."/>
        </authorList>
    </citation>
    <scope>NUCLEOTIDE SEQUENCE</scope>
</reference>
<dbReference type="EMBL" id="CAFBNL010000103">
    <property type="protein sequence ID" value="CAB4960893.1"/>
    <property type="molecule type" value="Genomic_DNA"/>
</dbReference>
<protein>
    <submittedName>
        <fullName evidence="2">Unannotated protein</fullName>
    </submittedName>
</protein>
<name>A0A6J7L1L7_9ZZZZ</name>
<evidence type="ECO:0000256" key="1">
    <source>
        <dbReference type="SAM" id="Phobius"/>
    </source>
</evidence>
<dbReference type="AlphaFoldDB" id="A0A6J7L1L7"/>
<evidence type="ECO:0000313" key="2">
    <source>
        <dbReference type="EMBL" id="CAB4960893.1"/>
    </source>
</evidence>
<organism evidence="2">
    <name type="scientific">freshwater metagenome</name>
    <dbReference type="NCBI Taxonomy" id="449393"/>
    <lineage>
        <taxon>unclassified sequences</taxon>
        <taxon>metagenomes</taxon>
        <taxon>ecological metagenomes</taxon>
    </lineage>
</organism>
<accession>A0A6J7L1L7</accession>
<keyword evidence="1" id="KW-1133">Transmembrane helix</keyword>
<gene>
    <name evidence="2" type="ORF">UFOPK3789_01275</name>
</gene>
<sequence length="131" mass="13772">MKKNARTITQKKFAQTSQKKLRIAALLVLAAGLFIGGISGLMLPAQVTTTNLAFAGGEGTLSVVSYLIQPIKLAGGVQTTFNWFFFLLVFAPCLISSAILFSGSEVCGAVARRTRTRSSSSSAEPDAEAGI</sequence>
<proteinExistence type="predicted"/>
<keyword evidence="1" id="KW-0472">Membrane</keyword>
<feature type="transmembrane region" description="Helical" evidence="1">
    <location>
        <begin position="21"/>
        <end position="43"/>
    </location>
</feature>
<keyword evidence="1" id="KW-0812">Transmembrane</keyword>